<feature type="region of interest" description="Disordered" evidence="13">
    <location>
        <begin position="1048"/>
        <end position="1082"/>
    </location>
</feature>
<feature type="compositionally biased region" description="Pro residues" evidence="13">
    <location>
        <begin position="299"/>
        <end position="308"/>
    </location>
</feature>
<keyword evidence="10" id="KW-0539">Nucleus</keyword>
<evidence type="ECO:0000256" key="4">
    <source>
        <dbReference type="ARBA" id="ARBA00022737"/>
    </source>
</evidence>
<dbReference type="Gene3D" id="3.30.160.60">
    <property type="entry name" value="Classic Zinc Finger"/>
    <property type="match status" value="2"/>
</dbReference>
<dbReference type="InterPro" id="IPR036236">
    <property type="entry name" value="Znf_C2H2_sf"/>
</dbReference>
<dbReference type="FunFam" id="3.30.160.60:FF:000152">
    <property type="entry name" value="DNA-binding protein creA"/>
    <property type="match status" value="1"/>
</dbReference>
<feature type="compositionally biased region" description="Polar residues" evidence="13">
    <location>
        <begin position="1066"/>
        <end position="1079"/>
    </location>
</feature>
<dbReference type="GO" id="GO:0005737">
    <property type="term" value="C:cytoplasm"/>
    <property type="evidence" value="ECO:0007669"/>
    <property type="project" value="TreeGrafter"/>
</dbReference>
<keyword evidence="2" id="KW-0678">Repressor</keyword>
<sequence length="1274" mass="132460">MNAPQMMKDEQDPATVPSEMEINSTDNAMDGGDVQNGDGSMDKSNIPRPYKCPLCSRAFYRLEHQTRHIRTHTGEKPHACTHPGCGKRFSRSDELTRHARIHTNPKKTTTSTTSKVDKKAAAAAATTSAAAAAANAIVAASSSSPDPAAVLMQQDPQTGPKKKSSARFHVGGDDDDAADGDSDTERDQPGLHARDPTASSSTSSNKKRSRSNVAPALSGVPDLPHVSEEMSALAMLATDELNALNRAQQNQAHHPPLSSWYPVQHPNELPKDSMVPPPFPHTSHPGAFNFHRHPVPGQSAPPLPPPPFSEQNQTSGPPMAPHAFGTAVFPVDAWGRPIVTGTGPFGPIAIEGPPSCMHDECHRRYAERQAMAEQHLHRMGMHPGSPMTNMPGVPGSQQHHFYPGHAPFVGGSNGIDAHLGHMPAPPSTSSGLSNHTVMEDPPGSAHGQHFPLPTGDGTHHLPTGIVNGANGTNGIHHPVQPQDFGSNPSSMPSSAEHSPHFSPNDSIATEEYGDVDVDRSEGERGGELKATAQCMMQQRPSAASTSARLPAARRVSHPAQLAALRSSMHDTPGGGVPSIAALYAPHNQAQQAHHYHQYRQQQHPNHSHSHISPPQHPAALVHRTSGPAGHLIREARPEWTPSSSPVLGPLRNMSLFGSQTVPNSPQPSRPGSPDHHHHQHQQQQQQQQQMRSRFSPRRPGDELSPPHPVGCGLHSNHGSHHHLSSLGHHHEGPAHVPGAGHHGSHRHRSHPYGLPPPDSARSRSHHHLSSLGTTSGAGSISSHHASTSTERSTALAERSPTMSRPGSRRHSPELLTVAPKLGRSQSFRDSQRAHNFSLSAYHLASPGEEGPSRVPSGSSSRAASRGEGHYADDHSSHHLSQGHHHAAGSLSAGNSRVSLTALAAASTHSSIGSRIHMSHPPLGHASGSGALHGHSNHSHARDDPHHHHHHNNHHHHQHHHPSSQHPHPTGSGSAVGLSLKDRYRSSASRSAPASAANTPPGSPSMTRRELSGLAMRPLHGVGGPSGGNSASSSEVSFGFDRSGSGVGLSAAGTSGGPALGSGVHSGESSPGTAYSSLPNSAAASPRGQAAAAAAAAAAAGGGASQPPLARNKSKGFVGLNKFTPITDPGSLISNTSPSSTSTVLGGGSGGGGSGTTLPSLQQAISREGSPSDVILPQPLLRSSSSQSTGSAGSGGGARMPGPVRINSSGSTSSGGGGGRLPEEPLPSKSGPPGRSGSWVSGAQQHRESVSHGAGGSEGGDGGKSEVMDLDDERA</sequence>
<feature type="compositionally biased region" description="Basic and acidic residues" evidence="13">
    <location>
        <begin position="864"/>
        <end position="876"/>
    </location>
</feature>
<feature type="region of interest" description="Disordered" evidence="13">
    <location>
        <begin position="1"/>
        <end position="47"/>
    </location>
</feature>
<evidence type="ECO:0000256" key="6">
    <source>
        <dbReference type="ARBA" id="ARBA00022833"/>
    </source>
</evidence>
<dbReference type="GO" id="GO:0000433">
    <property type="term" value="P:carbon catabolite repression of transcription from RNA polymerase II promoter by glucose"/>
    <property type="evidence" value="ECO:0007669"/>
    <property type="project" value="TreeGrafter"/>
</dbReference>
<proteinExistence type="inferred from homology"/>
<reference evidence="15" key="1">
    <citation type="submission" date="2016-04" db="EMBL/GenBank/DDBJ databases">
        <authorList>
            <person name="Nguyen H.D."/>
            <person name="Kesanakurti P."/>
            <person name="Cullis J."/>
            <person name="Levesque C.A."/>
            <person name="Hambleton S."/>
        </authorList>
    </citation>
    <scope>NUCLEOTIDE SEQUENCE</scope>
    <source>
        <strain evidence="15">DAOMC 238032</strain>
    </source>
</reference>
<dbReference type="EMBL" id="LWDD02000035">
    <property type="protein sequence ID" value="KAE8264988.1"/>
    <property type="molecule type" value="Genomic_DNA"/>
</dbReference>
<feature type="compositionally biased region" description="Low complexity" evidence="13">
    <location>
        <begin position="985"/>
        <end position="999"/>
    </location>
</feature>
<dbReference type="GO" id="GO:0005634">
    <property type="term" value="C:nucleus"/>
    <property type="evidence" value="ECO:0007669"/>
    <property type="project" value="UniProtKB-SubCell"/>
</dbReference>
<comment type="subcellular location">
    <subcellularLocation>
        <location evidence="1">Nucleus</location>
    </subcellularLocation>
</comment>
<dbReference type="GO" id="GO:0000978">
    <property type="term" value="F:RNA polymerase II cis-regulatory region sequence-specific DNA binding"/>
    <property type="evidence" value="ECO:0007669"/>
    <property type="project" value="TreeGrafter"/>
</dbReference>
<dbReference type="SMART" id="SM00355">
    <property type="entry name" value="ZnF_C2H2"/>
    <property type="match status" value="2"/>
</dbReference>
<feature type="compositionally biased region" description="Gly residues" evidence="13">
    <location>
        <begin position="1144"/>
        <end position="1154"/>
    </location>
</feature>
<feature type="compositionally biased region" description="Polar residues" evidence="13">
    <location>
        <begin position="483"/>
        <end position="507"/>
    </location>
</feature>
<dbReference type="Pfam" id="PF00096">
    <property type="entry name" value="zf-C2H2"/>
    <property type="match status" value="2"/>
</dbReference>
<feature type="region of interest" description="Disordered" evidence="13">
    <location>
        <begin position="911"/>
        <end position="1036"/>
    </location>
</feature>
<comment type="caution">
    <text evidence="15">The sequence shown here is derived from an EMBL/GenBank/DDBJ whole genome shotgun (WGS) entry which is preliminary data.</text>
</comment>
<feature type="compositionally biased region" description="Low complexity" evidence="13">
    <location>
        <begin position="587"/>
        <end position="604"/>
    </location>
</feature>
<evidence type="ECO:0000256" key="13">
    <source>
        <dbReference type="SAM" id="MobiDB-lite"/>
    </source>
</evidence>
<dbReference type="FunFam" id="3.30.160.60:FF:000089">
    <property type="entry name" value="DNA-binding protein creA"/>
    <property type="match status" value="1"/>
</dbReference>
<dbReference type="PROSITE" id="PS50157">
    <property type="entry name" value="ZINC_FINGER_C2H2_2"/>
    <property type="match status" value="2"/>
</dbReference>
<dbReference type="InterPro" id="IPR051007">
    <property type="entry name" value="creA/MIG_C2H2-ZnF"/>
</dbReference>
<keyword evidence="4" id="KW-0677">Repeat</keyword>
<organism evidence="15 16">
    <name type="scientific">Tilletia caries</name>
    <name type="common">wheat bunt fungus</name>
    <dbReference type="NCBI Taxonomy" id="13290"/>
    <lineage>
        <taxon>Eukaryota</taxon>
        <taxon>Fungi</taxon>
        <taxon>Dikarya</taxon>
        <taxon>Basidiomycota</taxon>
        <taxon>Ustilaginomycotina</taxon>
        <taxon>Exobasidiomycetes</taxon>
        <taxon>Tilletiales</taxon>
        <taxon>Tilletiaceae</taxon>
        <taxon>Tilletia</taxon>
    </lineage>
</organism>
<dbReference type="PROSITE" id="PS00028">
    <property type="entry name" value="ZINC_FINGER_C2H2_1"/>
    <property type="match status" value="2"/>
</dbReference>
<feature type="region of interest" description="Disordered" evidence="13">
    <location>
        <begin position="142"/>
        <end position="223"/>
    </location>
</feature>
<dbReference type="PANTHER" id="PTHR47428:SF1">
    <property type="entry name" value="REGULATORY PROTEIN MIG1-RELATED"/>
    <property type="match status" value="1"/>
</dbReference>
<evidence type="ECO:0000313" key="15">
    <source>
        <dbReference type="EMBL" id="KAE8264988.1"/>
    </source>
</evidence>
<feature type="region of interest" description="Disordered" evidence="13">
    <location>
        <begin position="634"/>
        <end position="814"/>
    </location>
</feature>
<dbReference type="InterPro" id="IPR013087">
    <property type="entry name" value="Znf_C2H2_type"/>
</dbReference>
<feature type="region of interest" description="Disordered" evidence="13">
    <location>
        <begin position="587"/>
        <end position="622"/>
    </location>
</feature>
<feature type="compositionally biased region" description="Low complexity" evidence="13">
    <location>
        <begin position="1226"/>
        <end position="1237"/>
    </location>
</feature>
<feature type="domain" description="C2H2-type" evidence="14">
    <location>
        <begin position="78"/>
        <end position="107"/>
    </location>
</feature>
<evidence type="ECO:0000256" key="11">
    <source>
        <dbReference type="ARBA" id="ARBA00038023"/>
    </source>
</evidence>
<keyword evidence="6" id="KW-0862">Zinc</keyword>
<evidence type="ECO:0000256" key="8">
    <source>
        <dbReference type="ARBA" id="ARBA00023125"/>
    </source>
</evidence>
<evidence type="ECO:0000256" key="2">
    <source>
        <dbReference type="ARBA" id="ARBA00022491"/>
    </source>
</evidence>
<dbReference type="SUPFAM" id="SSF57667">
    <property type="entry name" value="beta-beta-alpha zinc fingers"/>
    <property type="match status" value="1"/>
</dbReference>
<dbReference type="Proteomes" id="UP000077671">
    <property type="component" value="Unassembled WGS sequence"/>
</dbReference>
<keyword evidence="8" id="KW-0238">DNA-binding</keyword>
<accession>A0A8T8TUG8</accession>
<keyword evidence="9" id="KW-0804">Transcription</keyword>
<feature type="compositionally biased region" description="Low complexity" evidence="13">
    <location>
        <begin position="1130"/>
        <end position="1143"/>
    </location>
</feature>
<gene>
    <name evidence="15" type="ORF">A4X03_0g563</name>
</gene>
<evidence type="ECO:0000256" key="10">
    <source>
        <dbReference type="ARBA" id="ARBA00023242"/>
    </source>
</evidence>
<feature type="compositionally biased region" description="Low complexity" evidence="13">
    <location>
        <begin position="769"/>
        <end position="789"/>
    </location>
</feature>
<feature type="region of interest" description="Disordered" evidence="13">
    <location>
        <begin position="70"/>
        <end position="90"/>
    </location>
</feature>
<feature type="compositionally biased region" description="Basic residues" evidence="13">
    <location>
        <begin position="946"/>
        <end position="962"/>
    </location>
</feature>
<feature type="domain" description="C2H2-type" evidence="14">
    <location>
        <begin position="50"/>
        <end position="77"/>
    </location>
</feature>
<dbReference type="AlphaFoldDB" id="A0A8T8TUG8"/>
<feature type="region of interest" description="Disordered" evidence="13">
    <location>
        <begin position="843"/>
        <end position="891"/>
    </location>
</feature>
<feature type="region of interest" description="Disordered" evidence="13">
    <location>
        <begin position="291"/>
        <end position="317"/>
    </location>
</feature>
<protein>
    <recommendedName>
        <fullName evidence="14">C2H2-type domain-containing protein</fullName>
    </recommendedName>
</protein>
<feature type="compositionally biased region" description="Low complexity" evidence="13">
    <location>
        <begin position="922"/>
        <end position="933"/>
    </location>
</feature>
<feature type="compositionally biased region" description="Basic and acidic residues" evidence="13">
    <location>
        <begin position="183"/>
        <end position="195"/>
    </location>
</feature>
<evidence type="ECO:0000256" key="5">
    <source>
        <dbReference type="ARBA" id="ARBA00022771"/>
    </source>
</evidence>
<evidence type="ECO:0000256" key="12">
    <source>
        <dbReference type="PROSITE-ProRule" id="PRU00042"/>
    </source>
</evidence>
<keyword evidence="3" id="KW-0479">Metal-binding</keyword>
<name>A0A8T8TUG8_9BASI</name>
<keyword evidence="5 12" id="KW-0863">Zinc-finger</keyword>
<evidence type="ECO:0000256" key="7">
    <source>
        <dbReference type="ARBA" id="ARBA00023015"/>
    </source>
</evidence>
<feature type="compositionally biased region" description="Acidic residues" evidence="13">
    <location>
        <begin position="173"/>
        <end position="182"/>
    </location>
</feature>
<evidence type="ECO:0000256" key="3">
    <source>
        <dbReference type="ARBA" id="ARBA00022723"/>
    </source>
</evidence>
<feature type="region of interest" description="Disordered" evidence="13">
    <location>
        <begin position="1124"/>
        <end position="1274"/>
    </location>
</feature>
<feature type="compositionally biased region" description="Low complexity" evidence="13">
    <location>
        <begin position="845"/>
        <end position="863"/>
    </location>
</feature>
<comment type="similarity">
    <text evidence="11">Belongs to the creA/MIG C2H2-type zinc-finger protein family.</text>
</comment>
<dbReference type="GO" id="GO:0008270">
    <property type="term" value="F:zinc ion binding"/>
    <property type="evidence" value="ECO:0007669"/>
    <property type="project" value="UniProtKB-KW"/>
</dbReference>
<evidence type="ECO:0000259" key="14">
    <source>
        <dbReference type="PROSITE" id="PS50157"/>
    </source>
</evidence>
<feature type="region of interest" description="Disordered" evidence="13">
    <location>
        <begin position="472"/>
        <end position="508"/>
    </location>
</feature>
<evidence type="ECO:0000256" key="1">
    <source>
        <dbReference type="ARBA" id="ARBA00004123"/>
    </source>
</evidence>
<evidence type="ECO:0000313" key="16">
    <source>
        <dbReference type="Proteomes" id="UP000077671"/>
    </source>
</evidence>
<feature type="compositionally biased region" description="Basic and acidic residues" evidence="13">
    <location>
        <begin position="1260"/>
        <end position="1274"/>
    </location>
</feature>
<reference evidence="15" key="2">
    <citation type="journal article" date="2019" name="IMA Fungus">
        <title>Genome sequencing and comparison of five Tilletia species to identify candidate genes for the detection of regulated species infecting wheat.</title>
        <authorList>
            <person name="Nguyen H.D.T."/>
            <person name="Sultana T."/>
            <person name="Kesanakurti P."/>
            <person name="Hambleton S."/>
        </authorList>
    </citation>
    <scope>NUCLEOTIDE SEQUENCE</scope>
    <source>
        <strain evidence="15">DAOMC 238032</strain>
    </source>
</reference>
<dbReference type="PANTHER" id="PTHR47428">
    <property type="entry name" value="REGULATORY PROTEIN MIG1-RELATED"/>
    <property type="match status" value="1"/>
</dbReference>
<keyword evidence="7" id="KW-0805">Transcription regulation</keyword>
<feature type="compositionally biased region" description="Low complexity" evidence="13">
    <location>
        <begin position="1027"/>
        <end position="1036"/>
    </location>
</feature>
<evidence type="ECO:0000256" key="9">
    <source>
        <dbReference type="ARBA" id="ARBA00023163"/>
    </source>
</evidence>